<dbReference type="InterPro" id="IPR035979">
    <property type="entry name" value="RBD_domain_sf"/>
</dbReference>
<dbReference type="InterPro" id="IPR001841">
    <property type="entry name" value="Znf_RING"/>
</dbReference>
<dbReference type="InterPro" id="IPR000571">
    <property type="entry name" value="Znf_CCCH"/>
</dbReference>
<dbReference type="GeneID" id="64638471"/>
<evidence type="ECO:0000256" key="8">
    <source>
        <dbReference type="ARBA" id="ARBA00022833"/>
    </source>
</evidence>
<feature type="region of interest" description="Disordered" evidence="10">
    <location>
        <begin position="319"/>
        <end position="352"/>
    </location>
</feature>
<dbReference type="PROSITE" id="PS50103">
    <property type="entry name" value="ZF_C3H1"/>
    <property type="match status" value="2"/>
</dbReference>
<keyword evidence="4 9" id="KW-0479">Metal-binding</keyword>
<evidence type="ECO:0000256" key="7">
    <source>
        <dbReference type="ARBA" id="ARBA00022786"/>
    </source>
</evidence>
<protein>
    <recommendedName>
        <fullName evidence="2">RBR-type E3 ubiquitin transferase</fullName>
        <ecNumber evidence="2">2.3.2.31</ecNumber>
    </recommendedName>
</protein>
<feature type="zinc finger region" description="C3H1-type" evidence="9">
    <location>
        <begin position="383"/>
        <end position="404"/>
    </location>
</feature>
<dbReference type="GO" id="GO:0008270">
    <property type="term" value="F:zinc ion binding"/>
    <property type="evidence" value="ECO:0007669"/>
    <property type="project" value="UniProtKB-KW"/>
</dbReference>
<dbReference type="SUPFAM" id="SSF54928">
    <property type="entry name" value="RNA-binding domain, RBD"/>
    <property type="match status" value="1"/>
</dbReference>
<feature type="domain" description="RING-type" evidence="11">
    <location>
        <begin position="1196"/>
        <end position="1237"/>
    </location>
</feature>
<evidence type="ECO:0000259" key="11">
    <source>
        <dbReference type="PROSITE" id="PS50089"/>
    </source>
</evidence>
<dbReference type="Gene3D" id="3.30.40.10">
    <property type="entry name" value="Zinc/RING finger domain, C3HC4 (zinc finger)"/>
    <property type="match status" value="1"/>
</dbReference>
<gene>
    <name evidence="14" type="ORF">BJ212DRAFT_959963</name>
</gene>
<feature type="compositionally biased region" description="Polar residues" evidence="10">
    <location>
        <begin position="658"/>
        <end position="670"/>
    </location>
</feature>
<dbReference type="GO" id="GO:0016567">
    <property type="term" value="P:protein ubiquitination"/>
    <property type="evidence" value="ECO:0007669"/>
    <property type="project" value="InterPro"/>
</dbReference>
<keyword evidence="3" id="KW-0808">Transferase</keyword>
<dbReference type="PROSITE" id="PS50089">
    <property type="entry name" value="ZF_RING_2"/>
    <property type="match status" value="1"/>
</dbReference>
<feature type="compositionally biased region" description="Basic and acidic residues" evidence="10">
    <location>
        <begin position="268"/>
        <end position="282"/>
    </location>
</feature>
<dbReference type="Gene3D" id="4.10.1000.10">
    <property type="entry name" value="Zinc finger, CCCH-type"/>
    <property type="match status" value="1"/>
</dbReference>
<dbReference type="SUPFAM" id="SSF57850">
    <property type="entry name" value="RING/U-box"/>
    <property type="match status" value="3"/>
</dbReference>
<evidence type="ECO:0000313" key="14">
    <source>
        <dbReference type="EMBL" id="KAG1803336.1"/>
    </source>
</evidence>
<evidence type="ECO:0000256" key="2">
    <source>
        <dbReference type="ARBA" id="ARBA00012251"/>
    </source>
</evidence>
<feature type="compositionally biased region" description="Polar residues" evidence="10">
    <location>
        <begin position="225"/>
        <end position="235"/>
    </location>
</feature>
<dbReference type="Pfam" id="PF01485">
    <property type="entry name" value="IBR"/>
    <property type="match status" value="1"/>
</dbReference>
<keyword evidence="8 9" id="KW-0862">Zinc</keyword>
<dbReference type="SMART" id="SM00356">
    <property type="entry name" value="ZnF_C3H1"/>
    <property type="match status" value="3"/>
</dbReference>
<feature type="region of interest" description="Disordered" evidence="10">
    <location>
        <begin position="502"/>
        <end position="563"/>
    </location>
</feature>
<dbReference type="Pfam" id="PF22191">
    <property type="entry name" value="IBR_1"/>
    <property type="match status" value="1"/>
</dbReference>
<dbReference type="OrthoDB" id="10009520at2759"/>
<evidence type="ECO:0000259" key="12">
    <source>
        <dbReference type="PROSITE" id="PS50103"/>
    </source>
</evidence>
<keyword evidence="15" id="KW-1185">Reference proteome</keyword>
<feature type="domain" description="C3H1-type" evidence="12">
    <location>
        <begin position="631"/>
        <end position="656"/>
    </location>
</feature>
<dbReference type="InterPro" id="IPR012677">
    <property type="entry name" value="Nucleotide-bd_a/b_plait_sf"/>
</dbReference>
<dbReference type="GO" id="GO:0061630">
    <property type="term" value="F:ubiquitin protein ligase activity"/>
    <property type="evidence" value="ECO:0007669"/>
    <property type="project" value="UniProtKB-EC"/>
</dbReference>
<dbReference type="InterPro" id="IPR002867">
    <property type="entry name" value="IBR_dom"/>
</dbReference>
<keyword evidence="7" id="KW-0833">Ubl conjugation pathway</keyword>
<dbReference type="CDD" id="cd22585">
    <property type="entry name" value="Rcat_RBR_DEAH12-like"/>
    <property type="match status" value="1"/>
</dbReference>
<evidence type="ECO:0000256" key="6">
    <source>
        <dbReference type="ARBA" id="ARBA00022771"/>
    </source>
</evidence>
<organism evidence="14 15">
    <name type="scientific">Suillus subaureus</name>
    <dbReference type="NCBI Taxonomy" id="48587"/>
    <lineage>
        <taxon>Eukaryota</taxon>
        <taxon>Fungi</taxon>
        <taxon>Dikarya</taxon>
        <taxon>Basidiomycota</taxon>
        <taxon>Agaricomycotina</taxon>
        <taxon>Agaricomycetes</taxon>
        <taxon>Agaricomycetidae</taxon>
        <taxon>Boletales</taxon>
        <taxon>Suillineae</taxon>
        <taxon>Suillaceae</taxon>
        <taxon>Suillus</taxon>
    </lineage>
</organism>
<evidence type="ECO:0000256" key="3">
    <source>
        <dbReference type="ARBA" id="ARBA00022679"/>
    </source>
</evidence>
<dbReference type="InterPro" id="IPR031127">
    <property type="entry name" value="E3_UB_ligase_RBR"/>
</dbReference>
<accession>A0A9P7DUI2</accession>
<evidence type="ECO:0000256" key="9">
    <source>
        <dbReference type="PROSITE-ProRule" id="PRU00723"/>
    </source>
</evidence>
<dbReference type="RefSeq" id="XP_041186546.1">
    <property type="nucleotide sequence ID" value="XM_041344455.1"/>
</dbReference>
<dbReference type="GO" id="GO:0003676">
    <property type="term" value="F:nucleic acid binding"/>
    <property type="evidence" value="ECO:0007669"/>
    <property type="project" value="InterPro"/>
</dbReference>
<dbReference type="EMBL" id="JABBWG010000067">
    <property type="protein sequence ID" value="KAG1803336.1"/>
    <property type="molecule type" value="Genomic_DNA"/>
</dbReference>
<feature type="region of interest" description="Disordered" evidence="10">
    <location>
        <begin position="571"/>
        <end position="590"/>
    </location>
</feature>
<dbReference type="InterPro" id="IPR018957">
    <property type="entry name" value="Znf_C3HC4_RING-type"/>
</dbReference>
<dbReference type="CDD" id="cd00590">
    <property type="entry name" value="RRM_SF"/>
    <property type="match status" value="1"/>
</dbReference>
<feature type="compositionally biased region" description="Low complexity" evidence="10">
    <location>
        <begin position="603"/>
        <end position="617"/>
    </location>
</feature>
<sequence length="1403" mass="154623">MLAHDVHRESKILPPPRCNARHIGSRNKIMDTYVSKHLQSCGQEQPSIAPVTVSDHKRGLQLYVAPKGGEDSCGQPRVHPSSYRAAMAHSQSAKSHHGVIPPRFRMQPAASMGKPNPSLDHSTFPKQLCNPVTSPCGGIPHTDPFIVDSPSLTHQNPHSPGLILDIKAALSAQGIHIGQPNTSHPQPPTEPHPHIDQHMLQTLPTAAAPMSRHDTLRPLGVTSGDHMQTLSTPSESPKRPPGLQSPVGRGVALPVASIHVSLPPPSKANERTRKEDAREASRLETSVADLEPITIKPQTPQPPISPIALSSVKLPSVCGGLRPSSPSPSLEESSAPMPLSSATDTRSSSTSRKDEMCRKWFIRICDRGRWCPYAHRIIPTNLTCKRWLNGECSRRSCPFAHEHQSSDGPVSHQLPVRNGDIRDVVQVPDGPIRGQPPVRTCNTLDGMQGSDCLPKDQHPVPNVNTQDSMQGPAIDQPPVRTCNTRDGIQSHDRPLKDKVLLRTGNARDGVQVPADPVKHRLLVRNDNTRAQVPDHPMNDQPLNRNSKTREGVQASEGSVKNQALVRNGVARGTHQDSTHSPSSGTSGSVMTQVIPSQTKSRGSEQQSQAASTNTTQEYTGHKTSSNADGCQPKQVCLDWLHGRCRRPACRYPHEHPNDNISQTNAPSPVRNTRVDDVPVSGNSLSRPPPSSLPPTTRRNEDLVIPVTIADHITLKLRSGFDIQDVTTGFETRWVHLGDVSPDVKESQLRTLLEAYQVDELCIPDGKGAKRLTVKVQFATAAQAMEASIALHGRQFQGRKLTAKLSLNTTVRGTTVLKDTAVRITWNAPQRVGYAGYATLDEARAAIAAAAGLVMKDNILTAVLYEGLPAVGVYSVMFSHLPPDAERKDLEQFGKAESIVFERPNYQPLESARHAVHRMLRNCGNLTNFDIILPIWNGTVLAWATFETHADASNARDHLDGQNPRAMGGRIYLSARHVQSLNFSLPLSKFKILEGEITSLRWSWRTRFNHDVTLVDRLVQPDGPVHIKISASKANNLGIAKAEFEQLQHGEVVTLQKKPIWDRFFSHPSGQSFLREVESRYPGIGLRTRMGKILLLGPIKQRQLARRDIMMRFQELQARQWWRIPLSGKVVGPFVGTDLLTLQKTLGPENCYVHHLPNQRNLVVRGNEQAYRIACEAIEKVQSRYTDSFTQSPQSVCPVCFTEASVPTILTCGHSWCTSCLESYLVSAVENKAFPLTCLGDDASCTERISAVLAQKILSGEDFAALCEASFWSYVHARSDEFHHCPTPDCAQVYRTVPGDVILQCPSCLVRICSGCNSEAHDGFTCEERDQAEDKLYHEWAATHDVKNCPGCKTPIERSEGCNHMTCVRCQTHICWECLATFPKGDGIYEHMREQHGSIGLEFL</sequence>
<evidence type="ECO:0000259" key="13">
    <source>
        <dbReference type="PROSITE" id="PS51873"/>
    </source>
</evidence>
<evidence type="ECO:0000256" key="5">
    <source>
        <dbReference type="ARBA" id="ARBA00022737"/>
    </source>
</evidence>
<keyword evidence="5" id="KW-0677">Repeat</keyword>
<comment type="catalytic activity">
    <reaction evidence="1">
        <text>[E2 ubiquitin-conjugating enzyme]-S-ubiquitinyl-L-cysteine + [acceptor protein]-L-lysine = [E2 ubiquitin-conjugating enzyme]-L-cysteine + [acceptor protein]-N(6)-ubiquitinyl-L-lysine.</text>
        <dbReference type="EC" id="2.3.2.31"/>
    </reaction>
</comment>
<feature type="domain" description="C3H1-type" evidence="12">
    <location>
        <begin position="383"/>
        <end position="404"/>
    </location>
</feature>
<feature type="compositionally biased region" description="Low complexity" evidence="10">
    <location>
        <begin position="578"/>
        <end position="588"/>
    </location>
</feature>
<feature type="compositionally biased region" description="Low complexity" evidence="10">
    <location>
        <begin position="323"/>
        <end position="350"/>
    </location>
</feature>
<dbReference type="CDD" id="cd20335">
    <property type="entry name" value="BRcat_RBR"/>
    <property type="match status" value="1"/>
</dbReference>
<dbReference type="PANTHER" id="PTHR11685">
    <property type="entry name" value="RBR FAMILY RING FINGER AND IBR DOMAIN-CONTAINING"/>
    <property type="match status" value="1"/>
</dbReference>
<dbReference type="Gene3D" id="1.20.120.1750">
    <property type="match status" value="1"/>
</dbReference>
<name>A0A9P7DUI2_9AGAM</name>
<dbReference type="InterPro" id="IPR013083">
    <property type="entry name" value="Znf_RING/FYVE/PHD"/>
</dbReference>
<dbReference type="PROSITE" id="PS00028">
    <property type="entry name" value="ZINC_FINGER_C2H2_1"/>
    <property type="match status" value="1"/>
</dbReference>
<evidence type="ECO:0000256" key="4">
    <source>
        <dbReference type="ARBA" id="ARBA00022723"/>
    </source>
</evidence>
<feature type="zinc finger region" description="C3H1-type" evidence="9">
    <location>
        <begin position="631"/>
        <end position="656"/>
    </location>
</feature>
<feature type="region of interest" description="Disordered" evidence="10">
    <location>
        <begin position="215"/>
        <end position="283"/>
    </location>
</feature>
<feature type="domain" description="RING-type" evidence="13">
    <location>
        <begin position="1192"/>
        <end position="1403"/>
    </location>
</feature>
<evidence type="ECO:0000313" key="15">
    <source>
        <dbReference type="Proteomes" id="UP000807769"/>
    </source>
</evidence>
<feature type="region of interest" description="Disordered" evidence="10">
    <location>
        <begin position="595"/>
        <end position="631"/>
    </location>
</feature>
<dbReference type="InterPro" id="IPR013087">
    <property type="entry name" value="Znf_C2H2_type"/>
</dbReference>
<reference evidence="14" key="1">
    <citation type="journal article" date="2020" name="New Phytol.">
        <title>Comparative genomics reveals dynamic genome evolution in host specialist ectomycorrhizal fungi.</title>
        <authorList>
            <person name="Lofgren L.A."/>
            <person name="Nguyen N.H."/>
            <person name="Vilgalys R."/>
            <person name="Ruytinx J."/>
            <person name="Liao H.L."/>
            <person name="Branco S."/>
            <person name="Kuo A."/>
            <person name="LaButti K."/>
            <person name="Lipzen A."/>
            <person name="Andreopoulos W."/>
            <person name="Pangilinan J."/>
            <person name="Riley R."/>
            <person name="Hundley H."/>
            <person name="Na H."/>
            <person name="Barry K."/>
            <person name="Grigoriev I.V."/>
            <person name="Stajich J.E."/>
            <person name="Kennedy P.G."/>
        </authorList>
    </citation>
    <scope>NUCLEOTIDE SEQUENCE</scope>
    <source>
        <strain evidence="14">MN1</strain>
    </source>
</reference>
<dbReference type="Gene3D" id="3.30.70.330">
    <property type="match status" value="1"/>
</dbReference>
<evidence type="ECO:0000256" key="10">
    <source>
        <dbReference type="SAM" id="MobiDB-lite"/>
    </source>
</evidence>
<feature type="region of interest" description="Disordered" evidence="10">
    <location>
        <begin position="650"/>
        <end position="698"/>
    </location>
</feature>
<evidence type="ECO:0000256" key="1">
    <source>
        <dbReference type="ARBA" id="ARBA00001798"/>
    </source>
</evidence>
<proteinExistence type="predicted"/>
<dbReference type="InterPro" id="IPR044066">
    <property type="entry name" value="TRIAD_supradom"/>
</dbReference>
<keyword evidence="6 9" id="KW-0863">Zinc-finger</keyword>
<feature type="region of interest" description="Disordered" evidence="10">
    <location>
        <begin position="443"/>
        <end position="478"/>
    </location>
</feature>
<dbReference type="Pfam" id="PF00097">
    <property type="entry name" value="zf-C3HC4"/>
    <property type="match status" value="1"/>
</dbReference>
<dbReference type="EC" id="2.3.2.31" evidence="2"/>
<dbReference type="PROSITE" id="PS51873">
    <property type="entry name" value="TRIAD"/>
    <property type="match status" value="1"/>
</dbReference>
<dbReference type="SMART" id="SM00647">
    <property type="entry name" value="IBR"/>
    <property type="match status" value="2"/>
</dbReference>
<comment type="caution">
    <text evidence="14">The sequence shown here is derived from an EMBL/GenBank/DDBJ whole genome shotgun (WGS) entry which is preliminary data.</text>
</comment>
<dbReference type="Proteomes" id="UP000807769">
    <property type="component" value="Unassembled WGS sequence"/>
</dbReference>